<sequence>MNISNLVELLNAELIQEGSILSIGGFALNLDELKPSYAFFCNDENKIKEAIQKGAYVIIYDKDIKITDKELYYLKVQDLENALFRLLRFLCEEKEYQFLFCSKRELSFCKAFGLKTLYGNIFLDFNSLNKAKKGEFFCFNEKEYLSKISVHCEVLEKTEVIKFENSTPFYSSFICNDLYFKKLNLPFLYIEIFSQLVAFCKKNQIKNHFNLNKLELFKIYFVNTSMEIVEFGSSSKAFIVVDNEQEFDFWQKHFDRFKGFKTALKNSLFCDFSYNEIKDLKKIKDFTYCVVLANTNEFENAFKTSDTNTPSLF</sequence>
<dbReference type="RefSeq" id="WP_137622161.1">
    <property type="nucleotide sequence ID" value="NZ_NXMA01000005.1"/>
</dbReference>
<keyword evidence="2" id="KW-1185">Reference proteome</keyword>
<protein>
    <recommendedName>
        <fullName evidence="3">Ferrochelatase</fullName>
    </recommendedName>
</protein>
<comment type="caution">
    <text evidence="1">The sequence shown here is derived from an EMBL/GenBank/DDBJ whole genome shotgun (WGS) entry which is preliminary data.</text>
</comment>
<proteinExistence type="predicted"/>
<accession>A0A4U7BVH3</accession>
<evidence type="ECO:0000313" key="2">
    <source>
        <dbReference type="Proteomes" id="UP000310353"/>
    </source>
</evidence>
<evidence type="ECO:0000313" key="1">
    <source>
        <dbReference type="EMBL" id="TKX32487.1"/>
    </source>
</evidence>
<evidence type="ECO:0008006" key="3">
    <source>
        <dbReference type="Google" id="ProtNLM"/>
    </source>
</evidence>
<dbReference type="AlphaFoldDB" id="A0A4U7BVH3"/>
<dbReference type="Proteomes" id="UP000310353">
    <property type="component" value="Unassembled WGS sequence"/>
</dbReference>
<name>A0A4U7BVH3_9BACT</name>
<organism evidence="1 2">
    <name type="scientific">Campylobacter aviculae</name>
    <dbReference type="NCBI Taxonomy" id="2510190"/>
    <lineage>
        <taxon>Bacteria</taxon>
        <taxon>Pseudomonadati</taxon>
        <taxon>Campylobacterota</taxon>
        <taxon>Epsilonproteobacteria</taxon>
        <taxon>Campylobacterales</taxon>
        <taxon>Campylobacteraceae</taxon>
        <taxon>Campylobacter</taxon>
    </lineage>
</organism>
<dbReference type="OrthoDB" id="5360244at2"/>
<gene>
    <name evidence="1" type="ORF">CQA76_04010</name>
</gene>
<dbReference type="EMBL" id="NXMA01000005">
    <property type="protein sequence ID" value="TKX32487.1"/>
    <property type="molecule type" value="Genomic_DNA"/>
</dbReference>
<reference evidence="1 2" key="1">
    <citation type="submission" date="2018-05" db="EMBL/GenBank/DDBJ databases">
        <title>Novel Campyloabacter and Helicobacter Species and Strains.</title>
        <authorList>
            <person name="Mannion A.J."/>
            <person name="Shen Z."/>
            <person name="Fox J.G."/>
        </authorList>
    </citation>
    <scope>NUCLEOTIDE SEQUENCE [LARGE SCALE GENOMIC DNA]</scope>
    <source>
        <strain evidence="2">MIT17-670</strain>
    </source>
</reference>